<dbReference type="PANTHER" id="PTHR24327:SF81">
    <property type="entry name" value="HOMEOTIC PROTEIN DISTAL-LESS-RELATED"/>
    <property type="match status" value="1"/>
</dbReference>
<keyword evidence="10" id="KW-1185">Reference proteome</keyword>
<feature type="region of interest" description="Disordered" evidence="6">
    <location>
        <begin position="1169"/>
        <end position="1198"/>
    </location>
</feature>
<evidence type="ECO:0000313" key="8">
    <source>
        <dbReference type="EMBL" id="KAH9586972.1"/>
    </source>
</evidence>
<feature type="region of interest" description="Disordered" evidence="6">
    <location>
        <begin position="213"/>
        <end position="237"/>
    </location>
</feature>
<dbReference type="AlphaFoldDB" id="A0A095AJB8"/>
<dbReference type="Proteomes" id="UP000471633">
    <property type="component" value="Unassembled WGS sequence"/>
</dbReference>
<dbReference type="InterPro" id="IPR000047">
    <property type="entry name" value="HTH_motif"/>
</dbReference>
<gene>
    <name evidence="8" type="primary">DLX6</name>
    <name evidence="8" type="ORF">MS3_00004888</name>
    <name evidence="9" type="ORF">MS3_02338</name>
</gene>
<dbReference type="GO" id="GO:0000981">
    <property type="term" value="F:DNA-binding transcription factor activity, RNA polymerase II-specific"/>
    <property type="evidence" value="ECO:0007669"/>
    <property type="project" value="InterPro"/>
</dbReference>
<evidence type="ECO:0000259" key="7">
    <source>
        <dbReference type="PROSITE" id="PS50071"/>
    </source>
</evidence>
<dbReference type="EMBL" id="KL250590">
    <property type="protein sequence ID" value="KGB34141.1"/>
    <property type="molecule type" value="Genomic_DNA"/>
</dbReference>
<dbReference type="RefSeq" id="XP_012793907.1">
    <property type="nucleotide sequence ID" value="XM_012938453.1"/>
</dbReference>
<dbReference type="PRINTS" id="PR00031">
    <property type="entry name" value="HTHREPRESSR"/>
</dbReference>
<sequence>MNTETLDVIDKSLKWSDYVMNTISNNNKNNCGENNTECSWIINQMTCQNLNIPRHHHHHHHHRDNDEDDEVNNNVRKNGEIDMSINYETRKSIQHLNHGNNNDYKITNTTVHNDNNNISSSSSSSSNEFGIDTSKVNIEVENKNHNKLINYMECELETLMKTNSNWNNNLDKHNKNLEVSNSYDGHYENSLVNKTNRNKIDQYHGYIINKSNKELNNFNGNETDSSEGQGQNRELNDSYHRPHYHQAINNGIIKGNCLFQSALKRPENSKMIDYSNSNNQIIDGNIYSDHSQNKCEQSSIPDYQPVYPDHISCYPTHCITDSSGYTSSNSSFSNSLSECSTSSSSPLTVVSKINLPTEDDDATHKNIISRLDCTDDKSHSNRLKEMNYEKYLHVNLYSTQNDDQYSQKCLNLTELNEAYHQQTNVSSNVNCRDSGFNNSLTAYLQSNKHFMNDNNYHYNNVLMEQHKCTWKNDLMYKGFSKLKKNLLEGDDNDDEEDDEGNDDVGQDDYMSEGDAGQKPNHQLNLNHTVNELDINVPIQLTNNNPHTLTTARKYDKHTAHEIGFVDGMIVDCNNDEMMNNMTKMLNFTQSRQLINNSAFPINGYTTTITTVPLSSSFSVPSSSSSSLSRITMTSCVSVSNNIQTTSSTANCTRQINHEKNKKLRKPRTIYSSMQLQQLAKRFHLTQYLSLPERAELAASLGLTQTQVKIWFQNRRSKFKKLINQGHDVSLLTNSLSCKSETSELNNQIENIYEDCHDLLMKTMPSETDIPINSDDIPIDSSSGFENGHSNSNSNSPITQSIISSPETNLNKHITNTNNNNNYVKLDLQPNNFVKYEITSSGNLSYQTWSTDIKDDCSISIDGQTVQNQVKFNDSIQCNNYLNQNFYSSTNTDQMNVLDALPRPYYWTKSLFESSSSSNYWLPMSTSNQCSHFNPKSYSTPRCDDDDNDEYDDDDDDDNDEDDDEHENNELEHDTSNDINNNTHDTWTFNRSNDYSYLNSTTTKDRLKNSEIIYPKSPSQTSSYQEWRKYCLNNDTNQLVYNYEQGNSPKTSQDPFNYNFHSSCSQTLPAIPPIPSALISSAETQQSPWSLIESICVQQQHQQQKTDENENELNPKNSVIITNHNFTKISDTHKNTIIPLTSEYQFKRQQEPQFPDPCEHTALTSTITSVMADSTSPSSSLSSSSSSSSSSLHNNTLYI</sequence>
<feature type="DNA-binding region" description="Homeobox" evidence="4">
    <location>
        <begin position="663"/>
        <end position="722"/>
    </location>
</feature>
<dbReference type="SUPFAM" id="SSF46689">
    <property type="entry name" value="Homeodomain-like"/>
    <property type="match status" value="1"/>
</dbReference>
<feature type="region of interest" description="Disordered" evidence="6">
    <location>
        <begin position="772"/>
        <end position="802"/>
    </location>
</feature>
<keyword evidence="2 4" id="KW-0371">Homeobox</keyword>
<evidence type="ECO:0000313" key="9">
    <source>
        <dbReference type="EMBL" id="KGB34141.1"/>
    </source>
</evidence>
<feature type="compositionally biased region" description="Low complexity" evidence="6">
    <location>
        <begin position="772"/>
        <end position="782"/>
    </location>
</feature>
<reference evidence="8" key="2">
    <citation type="journal article" date="2019" name="Gigascience">
        <title>High-quality Schistosoma haematobium genome achieved by single-molecule and long-range sequencing.</title>
        <authorList>
            <person name="Stroehlein A.J."/>
            <person name="Korhonen P.K."/>
            <person name="Chong T.M."/>
            <person name="Lim Y.L."/>
            <person name="Chan K.G."/>
            <person name="Webster B."/>
            <person name="Rollinson D."/>
            <person name="Brindley P.J."/>
            <person name="Gasser R.B."/>
            <person name="Young N.D."/>
        </authorList>
    </citation>
    <scope>NUCLEOTIDE SEQUENCE</scope>
</reference>
<dbReference type="Pfam" id="PF00046">
    <property type="entry name" value="Homeodomain"/>
    <property type="match status" value="1"/>
</dbReference>
<dbReference type="InterPro" id="IPR017970">
    <property type="entry name" value="Homeobox_CS"/>
</dbReference>
<dbReference type="InterPro" id="IPR050460">
    <property type="entry name" value="Distal-less_Homeobox_TF"/>
</dbReference>
<dbReference type="CTD" id="1750"/>
<evidence type="ECO:0000256" key="6">
    <source>
        <dbReference type="SAM" id="MobiDB-lite"/>
    </source>
</evidence>
<feature type="compositionally biased region" description="Low complexity" evidence="6">
    <location>
        <begin position="1173"/>
        <end position="1190"/>
    </location>
</feature>
<dbReference type="CDD" id="cd00086">
    <property type="entry name" value="homeodomain"/>
    <property type="match status" value="1"/>
</dbReference>
<protein>
    <submittedName>
        <fullName evidence="8">Distal-less homeobox 6</fullName>
    </submittedName>
    <submittedName>
        <fullName evidence="9">Homeobox protein Dlx1a</fullName>
    </submittedName>
</protein>
<dbReference type="PRINTS" id="PR00024">
    <property type="entry name" value="HOMEOBOX"/>
</dbReference>
<reference evidence="9" key="1">
    <citation type="journal article" date="2012" name="Nat. Genet.">
        <title>Whole-genome sequence of Schistosoma haematobium.</title>
        <authorList>
            <person name="Young N.D."/>
            <person name="Jex A.R."/>
            <person name="Li B."/>
            <person name="Liu S."/>
            <person name="Yang L."/>
            <person name="Xiong Z."/>
            <person name="Li Y."/>
            <person name="Cantacessi C."/>
            <person name="Hall R.S."/>
            <person name="Xu X."/>
            <person name="Chen F."/>
            <person name="Wu X."/>
            <person name="Zerlotini A."/>
            <person name="Oliveira G."/>
            <person name="Hofmann A."/>
            <person name="Zhang G."/>
            <person name="Fang X."/>
            <person name="Kang Y."/>
            <person name="Campbell B.E."/>
            <person name="Loukas A."/>
            <person name="Ranganathan S."/>
            <person name="Rollinson D."/>
            <person name="Rinaldi G."/>
            <person name="Brindley P.J."/>
            <person name="Yang H."/>
            <person name="Wang J."/>
            <person name="Wang J."/>
            <person name="Gasser R.B."/>
        </authorList>
    </citation>
    <scope>NUCLEOTIDE SEQUENCE [LARGE SCALE GENOMIC DNA]</scope>
</reference>
<evidence type="ECO:0000313" key="10">
    <source>
        <dbReference type="Proteomes" id="UP000471633"/>
    </source>
</evidence>
<organism evidence="9">
    <name type="scientific">Schistosoma haematobium</name>
    <name type="common">Blood fluke</name>
    <dbReference type="NCBI Taxonomy" id="6185"/>
    <lineage>
        <taxon>Eukaryota</taxon>
        <taxon>Metazoa</taxon>
        <taxon>Spiralia</taxon>
        <taxon>Lophotrochozoa</taxon>
        <taxon>Platyhelminthes</taxon>
        <taxon>Trematoda</taxon>
        <taxon>Digenea</taxon>
        <taxon>Strigeidida</taxon>
        <taxon>Schistosomatoidea</taxon>
        <taxon>Schistosomatidae</taxon>
        <taxon>Schistosoma</taxon>
    </lineage>
</organism>
<feature type="compositionally biased region" description="Polar residues" evidence="6">
    <location>
        <begin position="783"/>
        <end position="802"/>
    </location>
</feature>
<evidence type="ECO:0000256" key="3">
    <source>
        <dbReference type="ARBA" id="ARBA00023242"/>
    </source>
</evidence>
<dbReference type="GO" id="GO:0005634">
    <property type="term" value="C:nucleus"/>
    <property type="evidence" value="ECO:0007669"/>
    <property type="project" value="UniProtKB-SubCell"/>
</dbReference>
<dbReference type="FunFam" id="1.10.10.60:FF:000424">
    <property type="entry name" value="ANTP homeobox protein"/>
    <property type="match status" value="1"/>
</dbReference>
<dbReference type="GeneID" id="24590025"/>
<dbReference type="GO" id="GO:0000978">
    <property type="term" value="F:RNA polymerase II cis-regulatory region sequence-specific DNA binding"/>
    <property type="evidence" value="ECO:0007669"/>
    <property type="project" value="TreeGrafter"/>
</dbReference>
<feature type="region of interest" description="Disordered" evidence="6">
    <location>
        <begin position="487"/>
        <end position="522"/>
    </location>
</feature>
<feature type="compositionally biased region" description="Acidic residues" evidence="6">
    <location>
        <begin position="488"/>
        <end position="511"/>
    </location>
</feature>
<dbReference type="InterPro" id="IPR009057">
    <property type="entry name" value="Homeodomain-like_sf"/>
</dbReference>
<keyword evidence="1 4" id="KW-0238">DNA-binding</keyword>
<keyword evidence="3 4" id="KW-0539">Nucleus</keyword>
<evidence type="ECO:0000256" key="4">
    <source>
        <dbReference type="PROSITE-ProRule" id="PRU00108"/>
    </source>
</evidence>
<reference evidence="8" key="4">
    <citation type="journal article" date="2022" name="PLoS Pathog.">
        <title>Chromosome-level genome of Schistosoma haematobium underpins genome-wide explorations of molecular variation.</title>
        <authorList>
            <person name="Stroehlein A.J."/>
            <person name="Korhonen P.K."/>
            <person name="Lee V.V."/>
            <person name="Ralph S.A."/>
            <person name="Mentink-Kane M."/>
            <person name="You H."/>
            <person name="McManus D.P."/>
            <person name="Tchuente L.T."/>
            <person name="Stothard J.R."/>
            <person name="Kaur P."/>
            <person name="Dudchenko O."/>
            <person name="Aiden E.L."/>
            <person name="Yang B."/>
            <person name="Yang H."/>
            <person name="Emery A.M."/>
            <person name="Webster B.L."/>
            <person name="Brindley P.J."/>
            <person name="Rollinson D."/>
            <person name="Chang B.C.H."/>
            <person name="Gasser R.B."/>
            <person name="Young N.D."/>
        </authorList>
    </citation>
    <scope>NUCLEOTIDE SEQUENCE</scope>
</reference>
<accession>A0A095AJB8</accession>
<feature type="region of interest" description="Disordered" evidence="6">
    <location>
        <begin position="935"/>
        <end position="982"/>
    </location>
</feature>
<dbReference type="InterPro" id="IPR001356">
    <property type="entry name" value="HD"/>
</dbReference>
<dbReference type="InterPro" id="IPR020479">
    <property type="entry name" value="HD_metazoa"/>
</dbReference>
<dbReference type="PROSITE" id="PS00027">
    <property type="entry name" value="HOMEOBOX_1"/>
    <property type="match status" value="1"/>
</dbReference>
<name>A0A095AJB8_SCHHA</name>
<dbReference type="PROSITE" id="PS50071">
    <property type="entry name" value="HOMEOBOX_2"/>
    <property type="match status" value="1"/>
</dbReference>
<feature type="domain" description="Homeobox" evidence="7">
    <location>
        <begin position="661"/>
        <end position="721"/>
    </location>
</feature>
<dbReference type="OrthoDB" id="6159439at2759"/>
<evidence type="ECO:0000256" key="1">
    <source>
        <dbReference type="ARBA" id="ARBA00023125"/>
    </source>
</evidence>
<feature type="compositionally biased region" description="Polar residues" evidence="6">
    <location>
        <begin position="214"/>
        <end position="233"/>
    </location>
</feature>
<evidence type="ECO:0000256" key="5">
    <source>
        <dbReference type="RuleBase" id="RU000682"/>
    </source>
</evidence>
<comment type="subcellular location">
    <subcellularLocation>
        <location evidence="4 5">Nucleus</location>
    </subcellularLocation>
</comment>
<dbReference type="Gene3D" id="1.10.10.60">
    <property type="entry name" value="Homeodomain-like"/>
    <property type="match status" value="1"/>
</dbReference>
<dbReference type="PANTHER" id="PTHR24327">
    <property type="entry name" value="HOMEOBOX PROTEIN"/>
    <property type="match status" value="1"/>
</dbReference>
<dbReference type="SMART" id="SM00389">
    <property type="entry name" value="HOX"/>
    <property type="match status" value="1"/>
</dbReference>
<feature type="compositionally biased region" description="Acidic residues" evidence="6">
    <location>
        <begin position="943"/>
        <end position="966"/>
    </location>
</feature>
<proteinExistence type="predicted"/>
<dbReference type="EMBL" id="AMPZ03000003">
    <property type="protein sequence ID" value="KAH9586972.1"/>
    <property type="molecule type" value="Genomic_DNA"/>
</dbReference>
<reference evidence="8" key="3">
    <citation type="submission" date="2021-06" db="EMBL/GenBank/DDBJ databases">
        <title>Chromosome-level genome assembly for S. haematobium.</title>
        <authorList>
            <person name="Stroehlein A.J."/>
        </authorList>
    </citation>
    <scope>NUCLEOTIDE SEQUENCE</scope>
</reference>
<dbReference type="KEGG" id="shx:MS3_00004888"/>
<evidence type="ECO:0000256" key="2">
    <source>
        <dbReference type="ARBA" id="ARBA00023155"/>
    </source>
</evidence>